<reference evidence="5" key="1">
    <citation type="journal article" date="2020" name="Nat. Ecol. Evol.">
        <title>Deeply conserved synteny resolves early events in vertebrate evolution.</title>
        <authorList>
            <person name="Simakov O."/>
            <person name="Marletaz F."/>
            <person name="Yue J.X."/>
            <person name="O'Connell B."/>
            <person name="Jenkins J."/>
            <person name="Brandt A."/>
            <person name="Calef R."/>
            <person name="Tung C.H."/>
            <person name="Huang T.K."/>
            <person name="Schmutz J."/>
            <person name="Satoh N."/>
            <person name="Yu J.K."/>
            <person name="Putnam N.H."/>
            <person name="Green R.E."/>
            <person name="Rokhsar D.S."/>
        </authorList>
    </citation>
    <scope>NUCLEOTIDE SEQUENCE [LARGE SCALE GENOMIC DNA]</scope>
    <source>
        <strain evidence="5">S238N-H82</strain>
    </source>
</reference>
<feature type="domain" description="Kazal-like" evidence="4">
    <location>
        <begin position="290"/>
        <end position="350"/>
    </location>
</feature>
<evidence type="ECO:0000313" key="6">
    <source>
        <dbReference type="RefSeq" id="XP_035673107.1"/>
    </source>
</evidence>
<keyword evidence="3" id="KW-1015">Disulfide bond</keyword>
<dbReference type="CDD" id="cd00104">
    <property type="entry name" value="KAZAL_FS"/>
    <property type="match status" value="5"/>
</dbReference>
<evidence type="ECO:0000256" key="1">
    <source>
        <dbReference type="ARBA" id="ARBA00022690"/>
    </source>
</evidence>
<evidence type="ECO:0000313" key="5">
    <source>
        <dbReference type="Proteomes" id="UP000001554"/>
    </source>
</evidence>
<sequence>MHYSVSSQLPRASQEGKQLYKAHDGSCSSVLGGAASPPDCEVHPCPLPPHGEGQVCASDGLTYQSDCELDVSACLMAQDGQEAPVKVHDGPCESDALRKLLTSPDCEVHPCPPPLPDAQVCASDGQTYQSDCVLEVSACLMVQNGQEAPVKVHNGSCGDDCDVPPCPLPLPEEVICASDGVTYQSECILQVTACRLSRNGQEVPLKLHDGPCGSGTEHVESELQAFPDCLVHPCPIEPHAEICASDGQTYQSDCVFEVSTCLMAQQGKETPLKVHDGPCESATMGIPSEVQPDPDCLIHPCPVPIHGDEQVCASDGQTYESECVLDVTVCVMAQQGKEAPLKVHDGPCESATTGIPSEVQPDPDCLIHPCPGTHGDEQVCASDGQTYESECDLDVTVCVMATQGEEAPIKVHDGPCKSATPQTKSKLHLGAKVVDSVEQEEDGVDYCDPDYVCSKEYNPICGVDGNTYGNRCFLEKARCFWSLAGMNLYAVGEEGMTCAELAVWWATRAPPTG</sequence>
<dbReference type="AlphaFoldDB" id="A0A9J7KZK4"/>
<dbReference type="InterPro" id="IPR036058">
    <property type="entry name" value="Kazal_dom_sf"/>
</dbReference>
<feature type="domain" description="Kazal-like" evidence="4">
    <location>
        <begin position="359"/>
        <end position="418"/>
    </location>
</feature>
<evidence type="ECO:0000256" key="3">
    <source>
        <dbReference type="ARBA" id="ARBA00023157"/>
    </source>
</evidence>
<reference evidence="6" key="2">
    <citation type="submission" date="2025-08" db="UniProtKB">
        <authorList>
            <consortium name="RefSeq"/>
        </authorList>
    </citation>
    <scope>IDENTIFICATION</scope>
    <source>
        <strain evidence="6">S238N-H82</strain>
        <tissue evidence="6">Testes</tissue>
    </source>
</reference>
<dbReference type="Pfam" id="PF07648">
    <property type="entry name" value="Kazal_2"/>
    <property type="match status" value="6"/>
</dbReference>
<organism evidence="5 6">
    <name type="scientific">Branchiostoma floridae</name>
    <name type="common">Florida lancelet</name>
    <name type="synonym">Amphioxus</name>
    <dbReference type="NCBI Taxonomy" id="7739"/>
    <lineage>
        <taxon>Eukaryota</taxon>
        <taxon>Metazoa</taxon>
        <taxon>Chordata</taxon>
        <taxon>Cephalochordata</taxon>
        <taxon>Leptocardii</taxon>
        <taxon>Amphioxiformes</taxon>
        <taxon>Branchiostomatidae</taxon>
        <taxon>Branchiostoma</taxon>
    </lineage>
</organism>
<feature type="domain" description="Kazal-like" evidence="4">
    <location>
        <begin position="223"/>
        <end position="281"/>
    </location>
</feature>
<keyword evidence="1" id="KW-0646">Protease inhibitor</keyword>
<dbReference type="SUPFAM" id="SSF100895">
    <property type="entry name" value="Kazal-type serine protease inhibitors"/>
    <property type="match status" value="7"/>
</dbReference>
<dbReference type="GeneID" id="118413687"/>
<feature type="domain" description="Kazal-like" evidence="4">
    <location>
        <begin position="100"/>
        <end position="157"/>
    </location>
</feature>
<dbReference type="PANTHER" id="PTHR10913:SF45">
    <property type="entry name" value="FOLLISTATIN, ISOFORM A-RELATED"/>
    <property type="match status" value="1"/>
</dbReference>
<dbReference type="InterPro" id="IPR050653">
    <property type="entry name" value="Prot_Inhib_GrowthFact_Antg"/>
</dbReference>
<dbReference type="InterPro" id="IPR002350">
    <property type="entry name" value="Kazal_dom"/>
</dbReference>
<dbReference type="FunFam" id="3.30.60.30:FF:000084">
    <property type="entry name" value="Agrin"/>
    <property type="match status" value="6"/>
</dbReference>
<gene>
    <name evidence="6" type="primary">LOC118413687</name>
</gene>
<dbReference type="OMA" id="KRNDKLC"/>
<dbReference type="GO" id="GO:0030154">
    <property type="term" value="P:cell differentiation"/>
    <property type="evidence" value="ECO:0000318"/>
    <property type="project" value="GO_Central"/>
</dbReference>
<evidence type="ECO:0000259" key="4">
    <source>
        <dbReference type="PROSITE" id="PS51465"/>
    </source>
</evidence>
<protein>
    <submittedName>
        <fullName evidence="6">Agrin-like</fullName>
    </submittedName>
</protein>
<dbReference type="Proteomes" id="UP000001554">
    <property type="component" value="Chromosome 4"/>
</dbReference>
<dbReference type="PANTHER" id="PTHR10913">
    <property type="entry name" value="FOLLISTATIN-RELATED"/>
    <property type="match status" value="1"/>
</dbReference>
<dbReference type="Pfam" id="PF00050">
    <property type="entry name" value="Kazal_1"/>
    <property type="match status" value="1"/>
</dbReference>
<keyword evidence="2" id="KW-0722">Serine protease inhibitor</keyword>
<feature type="domain" description="Kazal-like" evidence="4">
    <location>
        <begin position="158"/>
        <end position="214"/>
    </location>
</feature>
<name>A0A9J7KZK4_BRAFL</name>
<accession>A0A9J7KZK4</accession>
<proteinExistence type="predicted"/>
<feature type="domain" description="Kazal-like" evidence="4">
    <location>
        <begin position="34"/>
        <end position="94"/>
    </location>
</feature>
<feature type="domain" description="Kazal-like" evidence="4">
    <location>
        <begin position="441"/>
        <end position="480"/>
    </location>
</feature>
<dbReference type="SMART" id="SM00280">
    <property type="entry name" value="KAZAL"/>
    <property type="match status" value="7"/>
</dbReference>
<dbReference type="KEGG" id="bfo:118413687"/>
<dbReference type="Gene3D" id="3.30.60.30">
    <property type="match status" value="7"/>
</dbReference>
<dbReference type="OrthoDB" id="126772at2759"/>
<dbReference type="PROSITE" id="PS51465">
    <property type="entry name" value="KAZAL_2"/>
    <property type="match status" value="7"/>
</dbReference>
<dbReference type="GO" id="GO:0005576">
    <property type="term" value="C:extracellular region"/>
    <property type="evidence" value="ECO:0000318"/>
    <property type="project" value="GO_Central"/>
</dbReference>
<evidence type="ECO:0000256" key="2">
    <source>
        <dbReference type="ARBA" id="ARBA00022900"/>
    </source>
</evidence>
<dbReference type="RefSeq" id="XP_035673107.1">
    <property type="nucleotide sequence ID" value="XM_035817214.1"/>
</dbReference>
<keyword evidence="5" id="KW-1185">Reference proteome</keyword>